<comment type="caution">
    <text evidence="3">The sequence shown here is derived from an EMBL/GenBank/DDBJ whole genome shotgun (WGS) entry which is preliminary data.</text>
</comment>
<dbReference type="Proteomes" id="UP000886595">
    <property type="component" value="Unassembled WGS sequence"/>
</dbReference>
<proteinExistence type="inferred from homology"/>
<dbReference type="EMBL" id="JAAMPC010000002">
    <property type="protein sequence ID" value="KAG2325766.1"/>
    <property type="molecule type" value="Genomic_DNA"/>
</dbReference>
<dbReference type="OrthoDB" id="1926166at2759"/>
<evidence type="ECO:0000259" key="2">
    <source>
        <dbReference type="Pfam" id="PF14432"/>
    </source>
</evidence>
<organism evidence="3 4">
    <name type="scientific">Brassica carinata</name>
    <name type="common">Ethiopian mustard</name>
    <name type="synonym">Abyssinian cabbage</name>
    <dbReference type="NCBI Taxonomy" id="52824"/>
    <lineage>
        <taxon>Eukaryota</taxon>
        <taxon>Viridiplantae</taxon>
        <taxon>Streptophyta</taxon>
        <taxon>Embryophyta</taxon>
        <taxon>Tracheophyta</taxon>
        <taxon>Spermatophyta</taxon>
        <taxon>Magnoliopsida</taxon>
        <taxon>eudicotyledons</taxon>
        <taxon>Gunneridae</taxon>
        <taxon>Pentapetalae</taxon>
        <taxon>rosids</taxon>
        <taxon>malvids</taxon>
        <taxon>Brassicales</taxon>
        <taxon>Brassicaceae</taxon>
        <taxon>Brassiceae</taxon>
        <taxon>Brassica</taxon>
    </lineage>
</organism>
<comment type="similarity">
    <text evidence="1">Belongs to the PPR family. PCMP-H subfamily.</text>
</comment>
<name>A0A8X7W9Y5_BRACI</name>
<feature type="domain" description="DYW" evidence="2">
    <location>
        <begin position="64"/>
        <end position="135"/>
    </location>
</feature>
<dbReference type="Pfam" id="PF14432">
    <property type="entry name" value="DYW_deaminase"/>
    <property type="match status" value="1"/>
</dbReference>
<evidence type="ECO:0000313" key="4">
    <source>
        <dbReference type="Proteomes" id="UP000886595"/>
    </source>
</evidence>
<dbReference type="InterPro" id="IPR032867">
    <property type="entry name" value="DYW_dom"/>
</dbReference>
<evidence type="ECO:0000313" key="3">
    <source>
        <dbReference type="EMBL" id="KAG2325766.1"/>
    </source>
</evidence>
<protein>
    <recommendedName>
        <fullName evidence="2">DYW domain-containing protein</fullName>
    </recommendedName>
</protein>
<sequence length="136" mass="15829">MDAEVLMVELDPSKAVVNKILTHPPKSFKDVRMIAGKNRILEFWKLTYYKDEEKETDAKKGAVYVLDTRCVLHDIDEEAKEQALLYHSERLAIAHGITSTLLRKSLTIIKNLNIISKIIGTELIVRDNKRFHHFRW</sequence>
<reference evidence="3 4" key="1">
    <citation type="submission" date="2020-02" db="EMBL/GenBank/DDBJ databases">
        <authorList>
            <person name="Ma Q."/>
            <person name="Huang Y."/>
            <person name="Song X."/>
            <person name="Pei D."/>
        </authorList>
    </citation>
    <scope>NUCLEOTIDE SEQUENCE [LARGE SCALE GENOMIC DNA]</scope>
    <source>
        <strain evidence="3">Sxm20200214</strain>
        <tissue evidence="3">Leaf</tissue>
    </source>
</reference>
<dbReference type="AlphaFoldDB" id="A0A8X7W9Y5"/>
<dbReference type="GO" id="GO:0008270">
    <property type="term" value="F:zinc ion binding"/>
    <property type="evidence" value="ECO:0007669"/>
    <property type="project" value="InterPro"/>
</dbReference>
<keyword evidence="4" id="KW-1185">Reference proteome</keyword>
<evidence type="ECO:0000256" key="1">
    <source>
        <dbReference type="ARBA" id="ARBA00006643"/>
    </source>
</evidence>
<accession>A0A8X7W9Y5</accession>
<gene>
    <name evidence="3" type="ORF">Bca52824_008494</name>
</gene>